<reference evidence="1" key="1">
    <citation type="submission" date="2021-06" db="EMBL/GenBank/DDBJ databases">
        <authorList>
            <person name="Kallberg Y."/>
            <person name="Tangrot J."/>
            <person name="Rosling A."/>
        </authorList>
    </citation>
    <scope>NUCLEOTIDE SEQUENCE</scope>
    <source>
        <strain evidence="1">MA461A</strain>
    </source>
</reference>
<feature type="non-terminal residue" evidence="1">
    <location>
        <position position="141"/>
    </location>
</feature>
<name>A0ACA9PUS8_9GLOM</name>
<evidence type="ECO:0000313" key="1">
    <source>
        <dbReference type="EMBL" id="CAG8721966.1"/>
    </source>
</evidence>
<sequence length="141" mass="16931">GKIGTISKQKNSPLKRSPKIKKVNCKLYNEDDDKIDENNEIDKDNNKTNKDDKDNNNEINEDNNKDNYEDDEIDIKDIDKDDYENNNRDEKTRERKKLEKKLFEGFKLRFEVINMDDKLMLLLGRFVEDVLYNWAVTQYFK</sequence>
<comment type="caution">
    <text evidence="1">The sequence shown here is derived from an EMBL/GenBank/DDBJ whole genome shotgun (WGS) entry which is preliminary data.</text>
</comment>
<proteinExistence type="predicted"/>
<evidence type="ECO:0000313" key="2">
    <source>
        <dbReference type="Proteomes" id="UP000789920"/>
    </source>
</evidence>
<feature type="non-terminal residue" evidence="1">
    <location>
        <position position="1"/>
    </location>
</feature>
<organism evidence="1 2">
    <name type="scientific">Racocetra persica</name>
    <dbReference type="NCBI Taxonomy" id="160502"/>
    <lineage>
        <taxon>Eukaryota</taxon>
        <taxon>Fungi</taxon>
        <taxon>Fungi incertae sedis</taxon>
        <taxon>Mucoromycota</taxon>
        <taxon>Glomeromycotina</taxon>
        <taxon>Glomeromycetes</taxon>
        <taxon>Diversisporales</taxon>
        <taxon>Gigasporaceae</taxon>
        <taxon>Racocetra</taxon>
    </lineage>
</organism>
<accession>A0ACA9PUS8</accession>
<protein>
    <submittedName>
        <fullName evidence="1">8157_t:CDS:1</fullName>
    </submittedName>
</protein>
<dbReference type="Proteomes" id="UP000789920">
    <property type="component" value="Unassembled WGS sequence"/>
</dbReference>
<dbReference type="EMBL" id="CAJVQC010023369">
    <property type="protein sequence ID" value="CAG8721966.1"/>
    <property type="molecule type" value="Genomic_DNA"/>
</dbReference>
<keyword evidence="2" id="KW-1185">Reference proteome</keyword>
<gene>
    <name evidence="1" type="ORF">RPERSI_LOCUS11372</name>
</gene>